<dbReference type="EC" id="2.7.1.144" evidence="7"/>
<evidence type="ECO:0000256" key="4">
    <source>
        <dbReference type="ARBA" id="ARBA00022777"/>
    </source>
</evidence>
<accession>A0A1N7MD37</accession>
<feature type="domain" description="Carbohydrate kinase PfkB" evidence="9">
    <location>
        <begin position="18"/>
        <end position="297"/>
    </location>
</feature>
<comment type="similarity">
    <text evidence="7">Belongs to the carbohydrate kinase PfkB family. LacC subfamily.</text>
</comment>
<dbReference type="InterPro" id="IPR002173">
    <property type="entry name" value="Carboh/pur_kinase_PfkB_CS"/>
</dbReference>
<sequence length="327" mass="35427">MRQKGMVPLFEVVTVTLNPAIDQTLTVDSFTLQGTHRIDHKKTDPGGKGINVSRALAELGIPSMAMGFIGEVNETLFTSRLEQEGIATDLIRCPGETRQNIKVWDPSANAMTELNDTGFTVPPSALHSLWEKLHQLPERVKWIVLSGSVPPGVPETVYRDMIHLLKDMGKHVLLDSSGIALMEGIAARPFLIKPNEEEMRQLKRGNETISAQIAALHRRGISYVFLSLGAKGAIGSSPQEHLMAVPPPITPKSTVGAGDAMVASILQSLMKGRTLSETLSWGVASGTAAASKSGTDFGTLDEIRKLKKQVQPVPFSEEMMIKGDRST</sequence>
<dbReference type="PIRSF" id="PIRSF000535">
    <property type="entry name" value="1PFK/6PFK/LacC"/>
    <property type="match status" value="1"/>
</dbReference>
<keyword evidence="2 7" id="KW-0808">Transferase</keyword>
<evidence type="ECO:0000256" key="1">
    <source>
        <dbReference type="ARBA" id="ARBA00005380"/>
    </source>
</evidence>
<dbReference type="NCBIfam" id="TIGR03828">
    <property type="entry name" value="pfkB"/>
    <property type="match status" value="1"/>
</dbReference>
<comment type="function">
    <text evidence="8">Catalyzes the ATP-dependent phosphorylation of fructose-l-phosphate to fructose-l,6-bisphosphate.</text>
</comment>
<comment type="pathway">
    <text evidence="7">Carbohydrate metabolism; D-tagatose 6-phosphate degradation; D-glyceraldehyde 3-phosphate and glycerone phosphate from D-tagatose 6-phosphate: step 1/2.</text>
</comment>
<evidence type="ECO:0000259" key="9">
    <source>
        <dbReference type="Pfam" id="PF00294"/>
    </source>
</evidence>
<dbReference type="GO" id="GO:0005829">
    <property type="term" value="C:cytosol"/>
    <property type="evidence" value="ECO:0007669"/>
    <property type="project" value="TreeGrafter"/>
</dbReference>
<evidence type="ECO:0000256" key="5">
    <source>
        <dbReference type="ARBA" id="ARBA00022840"/>
    </source>
</evidence>
<dbReference type="InterPro" id="IPR011611">
    <property type="entry name" value="PfkB_dom"/>
</dbReference>
<dbReference type="UniPathway" id="UPA00704">
    <property type="reaction ID" value="UER00715"/>
</dbReference>
<keyword evidence="11" id="KW-1185">Reference proteome</keyword>
<dbReference type="GO" id="GO:0005524">
    <property type="term" value="F:ATP binding"/>
    <property type="evidence" value="ECO:0007669"/>
    <property type="project" value="UniProtKB-UniRule"/>
</dbReference>
<dbReference type="GO" id="GO:0016052">
    <property type="term" value="P:carbohydrate catabolic process"/>
    <property type="evidence" value="ECO:0007669"/>
    <property type="project" value="UniProtKB-ARBA"/>
</dbReference>
<dbReference type="InterPro" id="IPR022463">
    <property type="entry name" value="1-PFruKinase"/>
</dbReference>
<dbReference type="GO" id="GO:0044281">
    <property type="term" value="P:small molecule metabolic process"/>
    <property type="evidence" value="ECO:0007669"/>
    <property type="project" value="UniProtKB-ARBA"/>
</dbReference>
<dbReference type="GO" id="GO:0005988">
    <property type="term" value="P:lactose metabolic process"/>
    <property type="evidence" value="ECO:0007669"/>
    <property type="project" value="UniProtKB-KW"/>
</dbReference>
<dbReference type="Pfam" id="PF00294">
    <property type="entry name" value="PfkB"/>
    <property type="match status" value="1"/>
</dbReference>
<dbReference type="Gene3D" id="3.40.1190.20">
    <property type="match status" value="1"/>
</dbReference>
<comment type="catalytic activity">
    <reaction evidence="6 8">
        <text>beta-D-fructose 1-phosphate + ATP = beta-D-fructose 1,6-bisphosphate + ADP + H(+)</text>
        <dbReference type="Rhea" id="RHEA:14213"/>
        <dbReference type="ChEBI" id="CHEBI:15378"/>
        <dbReference type="ChEBI" id="CHEBI:30616"/>
        <dbReference type="ChEBI" id="CHEBI:32966"/>
        <dbReference type="ChEBI" id="CHEBI:138881"/>
        <dbReference type="ChEBI" id="CHEBI:456216"/>
        <dbReference type="EC" id="2.7.1.56"/>
    </reaction>
</comment>
<dbReference type="NCBIfam" id="TIGR03168">
    <property type="entry name" value="1-PFK"/>
    <property type="match status" value="1"/>
</dbReference>
<keyword evidence="4 8" id="KW-0418">Kinase</keyword>
<dbReference type="FunFam" id="3.40.1190.20:FF:000001">
    <property type="entry name" value="Phosphofructokinase"/>
    <property type="match status" value="1"/>
</dbReference>
<dbReference type="AlphaFoldDB" id="A0A1N7MD37"/>
<evidence type="ECO:0000256" key="3">
    <source>
        <dbReference type="ARBA" id="ARBA00022741"/>
    </source>
</evidence>
<evidence type="ECO:0000256" key="8">
    <source>
        <dbReference type="RuleBase" id="RU369061"/>
    </source>
</evidence>
<dbReference type="PANTHER" id="PTHR46566:SF5">
    <property type="entry name" value="1-PHOSPHOFRUCTOKINASE"/>
    <property type="match status" value="1"/>
</dbReference>
<dbReference type="GO" id="GO:0008662">
    <property type="term" value="F:1-phosphofructokinase activity"/>
    <property type="evidence" value="ECO:0007669"/>
    <property type="project" value="UniProtKB-UniRule"/>
</dbReference>
<dbReference type="Proteomes" id="UP000186795">
    <property type="component" value="Unassembled WGS sequence"/>
</dbReference>
<dbReference type="GO" id="GO:2001059">
    <property type="term" value="P:D-tagatose 6-phosphate catabolic process"/>
    <property type="evidence" value="ECO:0007669"/>
    <property type="project" value="UniProtKB-UniPathway"/>
</dbReference>
<dbReference type="CDD" id="cd01164">
    <property type="entry name" value="FruK_PfkB_like"/>
    <property type="match status" value="1"/>
</dbReference>
<dbReference type="PROSITE" id="PS00583">
    <property type="entry name" value="PFKB_KINASES_1"/>
    <property type="match status" value="1"/>
</dbReference>
<dbReference type="PANTHER" id="PTHR46566">
    <property type="entry name" value="1-PHOSPHOFRUCTOKINASE-RELATED"/>
    <property type="match status" value="1"/>
</dbReference>
<comment type="similarity">
    <text evidence="1">Belongs to the carbohydrate kinase pfkB family.</text>
</comment>
<keyword evidence="5 7" id="KW-0067">ATP-binding</keyword>
<comment type="catalytic activity">
    <reaction evidence="7">
        <text>D-tagatofuranose 6-phosphate + ATP = D-tagatofuranose 1,6-bisphosphate + ADP + H(+)</text>
        <dbReference type="Rhea" id="RHEA:12420"/>
        <dbReference type="ChEBI" id="CHEBI:15378"/>
        <dbReference type="ChEBI" id="CHEBI:30616"/>
        <dbReference type="ChEBI" id="CHEBI:58694"/>
        <dbReference type="ChEBI" id="CHEBI:58695"/>
        <dbReference type="ChEBI" id="CHEBI:456216"/>
        <dbReference type="EC" id="2.7.1.144"/>
    </reaction>
</comment>
<dbReference type="InterPro" id="IPR002139">
    <property type="entry name" value="Ribo/fructo_kinase"/>
</dbReference>
<evidence type="ECO:0000313" key="11">
    <source>
        <dbReference type="Proteomes" id="UP000186795"/>
    </source>
</evidence>
<reference evidence="11" key="1">
    <citation type="submission" date="2017-01" db="EMBL/GenBank/DDBJ databases">
        <authorList>
            <person name="Varghese N."/>
            <person name="Submissions S."/>
        </authorList>
    </citation>
    <scope>NUCLEOTIDE SEQUENCE [LARGE SCALE GENOMIC DNA]</scope>
    <source>
        <strain evidence="11">DSM 45196</strain>
    </source>
</reference>
<dbReference type="GO" id="GO:0009024">
    <property type="term" value="F:tagatose-6-phosphate kinase activity"/>
    <property type="evidence" value="ECO:0007669"/>
    <property type="project" value="UniProtKB-EC"/>
</dbReference>
<dbReference type="InterPro" id="IPR017583">
    <property type="entry name" value="Tagatose/fructose_Pkinase"/>
</dbReference>
<name>A0A1N7MD37_9BACL</name>
<gene>
    <name evidence="10" type="ORF">SAMN05421790_10611</name>
</gene>
<evidence type="ECO:0000256" key="6">
    <source>
        <dbReference type="ARBA" id="ARBA00047745"/>
    </source>
</evidence>
<evidence type="ECO:0000313" key="10">
    <source>
        <dbReference type="EMBL" id="SIS83950.1"/>
    </source>
</evidence>
<dbReference type="InterPro" id="IPR029056">
    <property type="entry name" value="Ribokinase-like"/>
</dbReference>
<evidence type="ECO:0000256" key="7">
    <source>
        <dbReference type="PIRNR" id="PIRNR000535"/>
    </source>
</evidence>
<keyword evidence="7" id="KW-0423">Lactose metabolism</keyword>
<evidence type="ECO:0000256" key="2">
    <source>
        <dbReference type="ARBA" id="ARBA00022679"/>
    </source>
</evidence>
<dbReference type="SUPFAM" id="SSF53613">
    <property type="entry name" value="Ribokinase-like"/>
    <property type="match status" value="1"/>
</dbReference>
<keyword evidence="3 7" id="KW-0547">Nucleotide-binding</keyword>
<organism evidence="10 11">
    <name type="scientific">Kroppenstedtia eburnea</name>
    <dbReference type="NCBI Taxonomy" id="714067"/>
    <lineage>
        <taxon>Bacteria</taxon>
        <taxon>Bacillati</taxon>
        <taxon>Bacillota</taxon>
        <taxon>Bacilli</taxon>
        <taxon>Bacillales</taxon>
        <taxon>Thermoactinomycetaceae</taxon>
        <taxon>Kroppenstedtia</taxon>
    </lineage>
</organism>
<dbReference type="EMBL" id="FTOD01000006">
    <property type="protein sequence ID" value="SIS83950.1"/>
    <property type="molecule type" value="Genomic_DNA"/>
</dbReference>
<protein>
    <recommendedName>
        <fullName evidence="7">Tagatose-6-phosphate kinase</fullName>
        <ecNumber evidence="7">2.7.1.144</ecNumber>
    </recommendedName>
</protein>
<proteinExistence type="inferred from homology"/>
<dbReference type="PRINTS" id="PR00990">
    <property type="entry name" value="RIBOKINASE"/>
</dbReference>